<feature type="domain" description="Myb-like" evidence="2">
    <location>
        <begin position="600"/>
        <end position="648"/>
    </location>
</feature>
<dbReference type="SUPFAM" id="SSF46689">
    <property type="entry name" value="Homeodomain-like"/>
    <property type="match status" value="1"/>
</dbReference>
<dbReference type="Gene3D" id="1.10.10.60">
    <property type="entry name" value="Homeodomain-like"/>
    <property type="match status" value="1"/>
</dbReference>
<sequence length="745" mass="82577">MSRLDTRRSSDVAIAGTSPQFEKPPISANSAPEVMEDSDDDLDEADFADSKAKFNKEKAMLESKLVDLSAPMLRATTPMEDIILLTNITRDHLPAGEEKTVEAEVVSPSVTQHPAETAPSELLTPKAEEPEDVFMEDAQPVLAKREVSVDRESTPDLSSLPYLGKGPPTPLSDPEQERSAPPEWTMEAIRETLFEELKNEMSVQKATLDEYAAAYKAWRLHVKELDEKKEQEEKDNRQQSAEPAGLKATTPDITVASAGTANTELGRRGHKFNSEYDYQLVLEESKKEAEEAQARRERDKQRSNSDPEREASIPDEFTVYEAQRRKFINTNFQRQPGQGISVFHYEPPEDDFTVEEHKIMVQSYKGEFPKKWGKLAEVLLKETGTHRTYKDCINHYYATKWAKEYKGRARKIKGQRRPRGGGGAGRSRASAATTERPDLYGDDMLTPLFPSVTDSGRPRRAAAPTFGAESEIEAMTPAPTPARLRGRQENGGDGFSEKVGRGRKVLKDKGGRKPKNQPLAAAPAGSPVKMDRKEKILGVKTEDVYGRAQSMEETRLISTMQQGQGLENQMTYSEDMLSQTGPSTIMTDRLKAPPHQRAGPSSYWSVMEQTDFRRNIAHFGTDFASIANHMGTKTQTMVKNQYQRLIENGNAPELLQAAAEADAKRNAGVDLGPPPTPTPVSKKRYDNSQATVPRTIAPTPEVVDLINSPVSQPAIPPQSSPPLFPTTSRYSSIAQAAPSQPKPVM</sequence>
<feature type="region of interest" description="Disordered" evidence="1">
    <location>
        <begin position="506"/>
        <end position="527"/>
    </location>
</feature>
<accession>A0A8E2EBL3</accession>
<evidence type="ECO:0000313" key="3">
    <source>
        <dbReference type="EMBL" id="OCK80828.1"/>
    </source>
</evidence>
<dbReference type="AlphaFoldDB" id="A0A8E2EBL3"/>
<dbReference type="OrthoDB" id="10258692at2759"/>
<feature type="domain" description="Myb-like" evidence="2">
    <location>
        <begin position="348"/>
        <end position="402"/>
    </location>
</feature>
<name>A0A8E2EBL3_9PEZI</name>
<feature type="non-terminal residue" evidence="3">
    <location>
        <position position="745"/>
    </location>
</feature>
<proteinExistence type="predicted"/>
<organism evidence="3 4">
    <name type="scientific">Lepidopterella palustris CBS 459.81</name>
    <dbReference type="NCBI Taxonomy" id="1314670"/>
    <lineage>
        <taxon>Eukaryota</taxon>
        <taxon>Fungi</taxon>
        <taxon>Dikarya</taxon>
        <taxon>Ascomycota</taxon>
        <taxon>Pezizomycotina</taxon>
        <taxon>Dothideomycetes</taxon>
        <taxon>Pleosporomycetidae</taxon>
        <taxon>Mytilinidiales</taxon>
        <taxon>Argynnaceae</taxon>
        <taxon>Lepidopterella</taxon>
    </lineage>
</organism>
<dbReference type="PANTHER" id="PTHR13992:SF39">
    <property type="entry name" value="SMRTER, ISOFORM G"/>
    <property type="match status" value="1"/>
</dbReference>
<dbReference type="InterPro" id="IPR009057">
    <property type="entry name" value="Homeodomain-like_sf"/>
</dbReference>
<feature type="region of interest" description="Disordered" evidence="1">
    <location>
        <begin position="1"/>
        <end position="40"/>
    </location>
</feature>
<feature type="compositionally biased region" description="Basic and acidic residues" evidence="1">
    <location>
        <begin position="287"/>
        <end position="312"/>
    </location>
</feature>
<feature type="region of interest" description="Disordered" evidence="1">
    <location>
        <begin position="408"/>
        <end position="469"/>
    </location>
</feature>
<feature type="compositionally biased region" description="Basic residues" evidence="1">
    <location>
        <begin position="408"/>
        <end position="419"/>
    </location>
</feature>
<dbReference type="CDD" id="cd00167">
    <property type="entry name" value="SANT"/>
    <property type="match status" value="1"/>
</dbReference>
<feature type="compositionally biased region" description="Basic and acidic residues" evidence="1">
    <location>
        <begin position="145"/>
        <end position="154"/>
    </location>
</feature>
<feature type="compositionally biased region" description="Basic and acidic residues" evidence="1">
    <location>
        <begin position="1"/>
        <end position="10"/>
    </location>
</feature>
<feature type="compositionally biased region" description="Basic and acidic residues" evidence="1">
    <location>
        <begin position="227"/>
        <end position="237"/>
    </location>
</feature>
<dbReference type="GO" id="GO:0006357">
    <property type="term" value="P:regulation of transcription by RNA polymerase II"/>
    <property type="evidence" value="ECO:0007669"/>
    <property type="project" value="TreeGrafter"/>
</dbReference>
<feature type="compositionally biased region" description="Polar residues" evidence="1">
    <location>
        <begin position="729"/>
        <end position="738"/>
    </location>
</feature>
<reference evidence="3 4" key="1">
    <citation type="journal article" date="2016" name="Nat. Commun.">
        <title>Ectomycorrhizal ecology is imprinted in the genome of the dominant symbiotic fungus Cenococcum geophilum.</title>
        <authorList>
            <consortium name="DOE Joint Genome Institute"/>
            <person name="Peter M."/>
            <person name="Kohler A."/>
            <person name="Ohm R.A."/>
            <person name="Kuo A."/>
            <person name="Krutzmann J."/>
            <person name="Morin E."/>
            <person name="Arend M."/>
            <person name="Barry K.W."/>
            <person name="Binder M."/>
            <person name="Choi C."/>
            <person name="Clum A."/>
            <person name="Copeland A."/>
            <person name="Grisel N."/>
            <person name="Haridas S."/>
            <person name="Kipfer T."/>
            <person name="LaButti K."/>
            <person name="Lindquist E."/>
            <person name="Lipzen A."/>
            <person name="Maire R."/>
            <person name="Meier B."/>
            <person name="Mihaltcheva S."/>
            <person name="Molinier V."/>
            <person name="Murat C."/>
            <person name="Poggeler S."/>
            <person name="Quandt C.A."/>
            <person name="Sperisen C."/>
            <person name="Tritt A."/>
            <person name="Tisserant E."/>
            <person name="Crous P.W."/>
            <person name="Henrissat B."/>
            <person name="Nehls U."/>
            <person name="Egli S."/>
            <person name="Spatafora J.W."/>
            <person name="Grigoriev I.V."/>
            <person name="Martin F.M."/>
        </authorList>
    </citation>
    <scope>NUCLEOTIDE SEQUENCE [LARGE SCALE GENOMIC DNA]</scope>
    <source>
        <strain evidence="3 4">CBS 459.81</strain>
    </source>
</reference>
<feature type="region of interest" description="Disordered" evidence="1">
    <location>
        <begin position="287"/>
        <end position="316"/>
    </location>
</feature>
<evidence type="ECO:0000256" key="1">
    <source>
        <dbReference type="SAM" id="MobiDB-lite"/>
    </source>
</evidence>
<evidence type="ECO:0000259" key="2">
    <source>
        <dbReference type="SMART" id="SM00717"/>
    </source>
</evidence>
<feature type="region of interest" description="Disordered" evidence="1">
    <location>
        <begin position="145"/>
        <end position="185"/>
    </location>
</feature>
<dbReference type="InterPro" id="IPR001005">
    <property type="entry name" value="SANT/Myb"/>
</dbReference>
<protein>
    <recommendedName>
        <fullName evidence="2">Myb-like domain-containing protein</fullName>
    </recommendedName>
</protein>
<dbReference type="InterPro" id="IPR051571">
    <property type="entry name" value="N-CoR_corepressor"/>
</dbReference>
<dbReference type="SMART" id="SM00717">
    <property type="entry name" value="SANT"/>
    <property type="match status" value="2"/>
</dbReference>
<dbReference type="EMBL" id="KV744944">
    <property type="protein sequence ID" value="OCK80828.1"/>
    <property type="molecule type" value="Genomic_DNA"/>
</dbReference>
<feature type="compositionally biased region" description="Pro residues" evidence="1">
    <location>
        <begin position="714"/>
        <end position="724"/>
    </location>
</feature>
<dbReference type="Gene3D" id="1.20.58.1880">
    <property type="match status" value="1"/>
</dbReference>
<gene>
    <name evidence="3" type="ORF">K432DRAFT_296900</name>
</gene>
<dbReference type="GO" id="GO:0034967">
    <property type="term" value="C:Set3 complex"/>
    <property type="evidence" value="ECO:0007669"/>
    <property type="project" value="TreeGrafter"/>
</dbReference>
<evidence type="ECO:0000313" key="4">
    <source>
        <dbReference type="Proteomes" id="UP000250266"/>
    </source>
</evidence>
<feature type="region of interest" description="Disordered" evidence="1">
    <location>
        <begin position="661"/>
        <end position="745"/>
    </location>
</feature>
<keyword evidence="4" id="KW-1185">Reference proteome</keyword>
<feature type="region of interest" description="Disordered" evidence="1">
    <location>
        <begin position="227"/>
        <end position="255"/>
    </location>
</feature>
<feature type="region of interest" description="Disordered" evidence="1">
    <location>
        <begin position="105"/>
        <end position="127"/>
    </location>
</feature>
<dbReference type="PANTHER" id="PTHR13992">
    <property type="entry name" value="NUCLEAR RECEPTOR CO-REPRESSOR RELATED NCOR"/>
    <property type="match status" value="1"/>
</dbReference>
<dbReference type="Pfam" id="PF00249">
    <property type="entry name" value="Myb_DNA-binding"/>
    <property type="match status" value="1"/>
</dbReference>
<dbReference type="Proteomes" id="UP000250266">
    <property type="component" value="Unassembled WGS sequence"/>
</dbReference>